<evidence type="ECO:0000313" key="1">
    <source>
        <dbReference type="EMBL" id="KAJ7704090.1"/>
    </source>
</evidence>
<dbReference type="AlphaFoldDB" id="A0AAD7GSC7"/>
<organism evidence="1 2">
    <name type="scientific">Mycena rosella</name>
    <name type="common">Pink bonnet</name>
    <name type="synonym">Agaricus rosellus</name>
    <dbReference type="NCBI Taxonomy" id="1033263"/>
    <lineage>
        <taxon>Eukaryota</taxon>
        <taxon>Fungi</taxon>
        <taxon>Dikarya</taxon>
        <taxon>Basidiomycota</taxon>
        <taxon>Agaricomycotina</taxon>
        <taxon>Agaricomycetes</taxon>
        <taxon>Agaricomycetidae</taxon>
        <taxon>Agaricales</taxon>
        <taxon>Marasmiineae</taxon>
        <taxon>Mycenaceae</taxon>
        <taxon>Mycena</taxon>
    </lineage>
</organism>
<comment type="caution">
    <text evidence="1">The sequence shown here is derived from an EMBL/GenBank/DDBJ whole genome shotgun (WGS) entry which is preliminary data.</text>
</comment>
<reference evidence="1" key="1">
    <citation type="submission" date="2023-03" db="EMBL/GenBank/DDBJ databases">
        <title>Massive genome expansion in bonnet fungi (Mycena s.s.) driven by repeated elements and novel gene families across ecological guilds.</title>
        <authorList>
            <consortium name="Lawrence Berkeley National Laboratory"/>
            <person name="Harder C.B."/>
            <person name="Miyauchi S."/>
            <person name="Viragh M."/>
            <person name="Kuo A."/>
            <person name="Thoen E."/>
            <person name="Andreopoulos B."/>
            <person name="Lu D."/>
            <person name="Skrede I."/>
            <person name="Drula E."/>
            <person name="Henrissat B."/>
            <person name="Morin E."/>
            <person name="Kohler A."/>
            <person name="Barry K."/>
            <person name="LaButti K."/>
            <person name="Morin E."/>
            <person name="Salamov A."/>
            <person name="Lipzen A."/>
            <person name="Mereny Z."/>
            <person name="Hegedus B."/>
            <person name="Baldrian P."/>
            <person name="Stursova M."/>
            <person name="Weitz H."/>
            <person name="Taylor A."/>
            <person name="Grigoriev I.V."/>
            <person name="Nagy L.G."/>
            <person name="Martin F."/>
            <person name="Kauserud H."/>
        </authorList>
    </citation>
    <scope>NUCLEOTIDE SEQUENCE</scope>
    <source>
        <strain evidence="1">CBHHK067</strain>
    </source>
</reference>
<accession>A0AAD7GSC7</accession>
<proteinExistence type="predicted"/>
<evidence type="ECO:0000313" key="2">
    <source>
        <dbReference type="Proteomes" id="UP001221757"/>
    </source>
</evidence>
<protein>
    <submittedName>
        <fullName evidence="1">Uncharacterized protein</fullName>
    </submittedName>
</protein>
<sequence length="76" mass="7927">VPLLRNFLRTLSMSYALSSTLVPDEGTAAHCAAPFGTSTIVTQPAGDLVDTVASMLDLLSECGCVRILPQICTSSV</sequence>
<feature type="non-terminal residue" evidence="1">
    <location>
        <position position="76"/>
    </location>
</feature>
<dbReference type="Proteomes" id="UP001221757">
    <property type="component" value="Unassembled WGS sequence"/>
</dbReference>
<name>A0AAD7GSC7_MYCRO</name>
<dbReference type="EMBL" id="JARKIE010000011">
    <property type="protein sequence ID" value="KAJ7704090.1"/>
    <property type="molecule type" value="Genomic_DNA"/>
</dbReference>
<keyword evidence="2" id="KW-1185">Reference proteome</keyword>
<gene>
    <name evidence="1" type="ORF">B0H17DRAFT_1040632</name>
</gene>